<dbReference type="Proteomes" id="UP000051789">
    <property type="component" value="Unassembled WGS sequence"/>
</dbReference>
<dbReference type="EMBL" id="AYZK01000003">
    <property type="protein sequence ID" value="KRM87277.1"/>
    <property type="molecule type" value="Genomic_DNA"/>
</dbReference>
<reference evidence="1 2" key="1">
    <citation type="journal article" date="2015" name="Genome Announc.">
        <title>Expanding the biotechnology potential of lactobacilli through comparative genomics of 213 strains and associated genera.</title>
        <authorList>
            <person name="Sun Z."/>
            <person name="Harris H.M."/>
            <person name="McCann A."/>
            <person name="Guo C."/>
            <person name="Argimon S."/>
            <person name="Zhang W."/>
            <person name="Yang X."/>
            <person name="Jeffery I.B."/>
            <person name="Cooney J.C."/>
            <person name="Kagawa T.F."/>
            <person name="Liu W."/>
            <person name="Song Y."/>
            <person name="Salvetti E."/>
            <person name="Wrobel A."/>
            <person name="Rasinkangas P."/>
            <person name="Parkhill J."/>
            <person name="Rea M.C."/>
            <person name="O'Sullivan O."/>
            <person name="Ritari J."/>
            <person name="Douillard F.P."/>
            <person name="Paul Ross R."/>
            <person name="Yang R."/>
            <person name="Briner A.E."/>
            <person name="Felis G.E."/>
            <person name="de Vos W.M."/>
            <person name="Barrangou R."/>
            <person name="Klaenhammer T.R."/>
            <person name="Caufield P.W."/>
            <person name="Cui Y."/>
            <person name="Zhang H."/>
            <person name="O'Toole P.W."/>
        </authorList>
    </citation>
    <scope>NUCLEOTIDE SEQUENCE [LARGE SCALE GENOMIC DNA]</scope>
    <source>
        <strain evidence="1 2">DSM 22698</strain>
    </source>
</reference>
<proteinExistence type="predicted"/>
<dbReference type="AlphaFoldDB" id="A0A0R2C6B0"/>
<comment type="caution">
    <text evidence="1">The sequence shown here is derived from an EMBL/GenBank/DDBJ whole genome shotgun (WGS) entry which is preliminary data.</text>
</comment>
<organism evidence="1 2">
    <name type="scientific">Lacticaseibacillus thailandensis DSM 22698 = JCM 13996</name>
    <dbReference type="NCBI Taxonomy" id="1423810"/>
    <lineage>
        <taxon>Bacteria</taxon>
        <taxon>Bacillati</taxon>
        <taxon>Bacillota</taxon>
        <taxon>Bacilli</taxon>
        <taxon>Lactobacillales</taxon>
        <taxon>Lactobacillaceae</taxon>
        <taxon>Lacticaseibacillus</taxon>
    </lineage>
</organism>
<evidence type="ECO:0000313" key="2">
    <source>
        <dbReference type="Proteomes" id="UP000051789"/>
    </source>
</evidence>
<accession>A0A0R2C6B0</accession>
<keyword evidence="2" id="KW-1185">Reference proteome</keyword>
<protein>
    <submittedName>
        <fullName evidence="1">Uncharacterized protein</fullName>
    </submittedName>
</protein>
<name>A0A0R2C6B0_9LACO</name>
<dbReference type="PATRIC" id="fig|1423810.4.peg.1474"/>
<evidence type="ECO:0000313" key="1">
    <source>
        <dbReference type="EMBL" id="KRM87277.1"/>
    </source>
</evidence>
<gene>
    <name evidence="1" type="ORF">FD19_GL001435</name>
</gene>
<sequence length="76" mass="8448">MPRATIHVTNHASTPQYGRHGLTTVNLTFGLDLPPQRTQSPGKTRLFRANCLVTNRYPILYNTGGLGYAHSRTHTT</sequence>